<dbReference type="InterPro" id="IPR015168">
    <property type="entry name" value="SsuA/THI5"/>
</dbReference>
<accession>A0ABQ0C4R2</accession>
<name>A0ABQ0C4R2_9PROT</name>
<dbReference type="PANTHER" id="PTHR30024">
    <property type="entry name" value="ALIPHATIC SULFONATES-BINDING PROTEIN-RELATED"/>
    <property type="match status" value="1"/>
</dbReference>
<dbReference type="RefSeq" id="WP_420903591.1">
    <property type="nucleotide sequence ID" value="NZ_BAAFGK010000001.1"/>
</dbReference>
<evidence type="ECO:0000259" key="4">
    <source>
        <dbReference type="Pfam" id="PF09084"/>
    </source>
</evidence>
<comment type="caution">
    <text evidence="5">The sequence shown here is derived from an EMBL/GenBank/DDBJ whole genome shotgun (WGS) entry which is preliminary data.</text>
</comment>
<comment type="subcellular location">
    <subcellularLocation>
        <location evidence="1">Periplasm</location>
    </subcellularLocation>
</comment>
<evidence type="ECO:0000256" key="1">
    <source>
        <dbReference type="ARBA" id="ARBA00004418"/>
    </source>
</evidence>
<evidence type="ECO:0000256" key="2">
    <source>
        <dbReference type="ARBA" id="ARBA00010742"/>
    </source>
</evidence>
<reference evidence="5 6" key="1">
    <citation type="submission" date="2024-09" db="EMBL/GenBank/DDBJ databases">
        <title>Draft genome sequence of Candidatus Magnetaquicoccaceae bacterium FCR-1.</title>
        <authorList>
            <person name="Shimoshige H."/>
            <person name="Shimamura S."/>
            <person name="Taoka A."/>
            <person name="Kobayashi H."/>
            <person name="Maekawa T."/>
        </authorList>
    </citation>
    <scope>NUCLEOTIDE SEQUENCE [LARGE SCALE GENOMIC DNA]</scope>
    <source>
        <strain evidence="5 6">FCR-1</strain>
    </source>
</reference>
<evidence type="ECO:0000313" key="6">
    <source>
        <dbReference type="Proteomes" id="UP001628193"/>
    </source>
</evidence>
<sequence length="340" mass="37365">MIVFNVMRLLTPLLSLLLLAPALGWAGDPLFKIVISVVGPHNLSFLPIDLIPAIGADRDEGIEVQLRHVEGGGLAIKELVSRNSDFTAAGFPALMSLKANGGDLVGVAALSDAPQFALVVRKSLEHEITRIADLKGRIVGVHTSAVNAKTMSQQLLEMLLKADGLQPREARVISTGQDWTRRAILLDSGQVDAIVSEEPFATWLLQQEKGFFLHNLADPDNNRDIAGSRVLHATVATRPDVIANEPEKVRRLVNAVRRSLRWIVEHTPEEVVEQLAGLSEEEKGVVRVCLRKYPRLFSRDGAFSNLQIAETNQFFHAGAPEATAVRMEHLINDQWAGRKE</sequence>
<evidence type="ECO:0000256" key="3">
    <source>
        <dbReference type="ARBA" id="ARBA00022729"/>
    </source>
</evidence>
<evidence type="ECO:0000313" key="5">
    <source>
        <dbReference type="EMBL" id="GAB0055878.1"/>
    </source>
</evidence>
<gene>
    <name evidence="5" type="primary">ssuA</name>
    <name evidence="5" type="ORF">SIID45300_00176</name>
</gene>
<organism evidence="5 6">
    <name type="scientific">Candidatus Magnetaquiglobus chichijimensis</name>
    <dbReference type="NCBI Taxonomy" id="3141448"/>
    <lineage>
        <taxon>Bacteria</taxon>
        <taxon>Pseudomonadati</taxon>
        <taxon>Pseudomonadota</taxon>
        <taxon>Magnetococcia</taxon>
        <taxon>Magnetococcales</taxon>
        <taxon>Candidatus Magnetaquicoccaceae</taxon>
        <taxon>Candidatus Magnetaquiglobus</taxon>
    </lineage>
</organism>
<proteinExistence type="inferred from homology"/>
<dbReference type="Gene3D" id="3.40.190.10">
    <property type="entry name" value="Periplasmic binding protein-like II"/>
    <property type="match status" value="2"/>
</dbReference>
<dbReference type="Proteomes" id="UP001628193">
    <property type="component" value="Unassembled WGS sequence"/>
</dbReference>
<feature type="domain" description="SsuA/THI5-like" evidence="4">
    <location>
        <begin position="58"/>
        <end position="266"/>
    </location>
</feature>
<dbReference type="EMBL" id="BAAFGK010000001">
    <property type="protein sequence ID" value="GAB0055878.1"/>
    <property type="molecule type" value="Genomic_DNA"/>
</dbReference>
<comment type="similarity">
    <text evidence="2">Belongs to the bacterial solute-binding protein SsuA/TauA family.</text>
</comment>
<dbReference type="PANTHER" id="PTHR30024:SF47">
    <property type="entry name" value="TAURINE-BINDING PERIPLASMIC PROTEIN"/>
    <property type="match status" value="1"/>
</dbReference>
<protein>
    <submittedName>
        <fullName evidence="5">Sulfonate transport system substrate-binding protein</fullName>
    </submittedName>
</protein>
<dbReference type="Pfam" id="PF09084">
    <property type="entry name" value="NMT1"/>
    <property type="match status" value="1"/>
</dbReference>
<keyword evidence="3" id="KW-0732">Signal</keyword>
<keyword evidence="6" id="KW-1185">Reference proteome</keyword>
<dbReference type="SUPFAM" id="SSF53850">
    <property type="entry name" value="Periplasmic binding protein-like II"/>
    <property type="match status" value="1"/>
</dbReference>